<keyword evidence="3" id="KW-1185">Reference proteome</keyword>
<evidence type="ECO:0000313" key="3">
    <source>
        <dbReference type="Proteomes" id="UP001316803"/>
    </source>
</evidence>
<evidence type="ECO:0000313" key="2">
    <source>
        <dbReference type="EMBL" id="KAK5956290.1"/>
    </source>
</evidence>
<accession>A0AAN8EL56</accession>
<feature type="region of interest" description="Disordered" evidence="1">
    <location>
        <begin position="1"/>
        <end position="264"/>
    </location>
</feature>
<protein>
    <submittedName>
        <fullName evidence="2">Uncharacterized protein</fullName>
    </submittedName>
</protein>
<feature type="compositionally biased region" description="Low complexity" evidence="1">
    <location>
        <begin position="34"/>
        <end position="43"/>
    </location>
</feature>
<gene>
    <name evidence="2" type="ORF">OHC33_002866</name>
</gene>
<comment type="caution">
    <text evidence="2">The sequence shown here is derived from an EMBL/GenBank/DDBJ whole genome shotgun (WGS) entry which is preliminary data.</text>
</comment>
<evidence type="ECO:0000256" key="1">
    <source>
        <dbReference type="SAM" id="MobiDB-lite"/>
    </source>
</evidence>
<reference evidence="2 3" key="1">
    <citation type="submission" date="2022-12" db="EMBL/GenBank/DDBJ databases">
        <title>Genomic features and morphological characterization of a novel Knufia sp. strain isolated from spacecraft assembly facility.</title>
        <authorList>
            <person name="Teixeira M."/>
            <person name="Chander A.M."/>
            <person name="Stajich J.E."/>
            <person name="Venkateswaran K."/>
        </authorList>
    </citation>
    <scope>NUCLEOTIDE SEQUENCE [LARGE SCALE GENOMIC DNA]</scope>
    <source>
        <strain evidence="2 3">FJI-L2-BK-P2</strain>
    </source>
</reference>
<feature type="compositionally biased region" description="Polar residues" evidence="1">
    <location>
        <begin position="209"/>
        <end position="220"/>
    </location>
</feature>
<dbReference type="AlphaFoldDB" id="A0AAN8EL56"/>
<feature type="compositionally biased region" description="Low complexity" evidence="1">
    <location>
        <begin position="8"/>
        <end position="20"/>
    </location>
</feature>
<sequence>MAGLENHSASPSSSKSSQESLNKNMEALDVPSNSKATTSSTSKTDTDAMEDVPLMLDNESKPELLSQAPSTPTASQQPTKPTPRLDTRKSSIAAPLPWKIDETSSPYTPTSHTRKASYAPPPRASYRGSIDISSVNGAGSPRSKLPPLSTTATASSSPYAPSSPYTNTSNSSPMSRTSSNNTNNPTHDLSHPPGYTQQTHPFTDRIPTKTLTSPTYTNHSPFYANASSSTYSSSISSPLSPTQRRGRGILDNDPSIYLSGEDGEEESVWDTAAKWAKAAGKRLSAGEQTIWKMVSAMGPGDDRP</sequence>
<feature type="compositionally biased region" description="Polar residues" evidence="1">
    <location>
        <begin position="67"/>
        <end position="79"/>
    </location>
</feature>
<organism evidence="2 3">
    <name type="scientific">Knufia fluminis</name>
    <dbReference type="NCBI Taxonomy" id="191047"/>
    <lineage>
        <taxon>Eukaryota</taxon>
        <taxon>Fungi</taxon>
        <taxon>Dikarya</taxon>
        <taxon>Ascomycota</taxon>
        <taxon>Pezizomycotina</taxon>
        <taxon>Eurotiomycetes</taxon>
        <taxon>Chaetothyriomycetidae</taxon>
        <taxon>Chaetothyriales</taxon>
        <taxon>Trichomeriaceae</taxon>
        <taxon>Knufia</taxon>
    </lineage>
</organism>
<name>A0AAN8EL56_9EURO</name>
<feature type="compositionally biased region" description="Low complexity" evidence="1">
    <location>
        <begin position="145"/>
        <end position="186"/>
    </location>
</feature>
<dbReference type="Proteomes" id="UP001316803">
    <property type="component" value="Unassembled WGS sequence"/>
</dbReference>
<dbReference type="EMBL" id="JAKLMC020000005">
    <property type="protein sequence ID" value="KAK5956290.1"/>
    <property type="molecule type" value="Genomic_DNA"/>
</dbReference>
<proteinExistence type="predicted"/>
<feature type="compositionally biased region" description="Low complexity" evidence="1">
    <location>
        <begin position="227"/>
        <end position="240"/>
    </location>
</feature>